<dbReference type="AlphaFoldDB" id="A0A819YLR7"/>
<accession>A0A819YLR7</accession>
<dbReference type="InterPro" id="IPR037069">
    <property type="entry name" value="AcylCoA_DH/ox_N_sf"/>
</dbReference>
<evidence type="ECO:0000313" key="2">
    <source>
        <dbReference type="Proteomes" id="UP000663836"/>
    </source>
</evidence>
<organism evidence="1 2">
    <name type="scientific">Rotaria sordida</name>
    <dbReference type="NCBI Taxonomy" id="392033"/>
    <lineage>
        <taxon>Eukaryota</taxon>
        <taxon>Metazoa</taxon>
        <taxon>Spiralia</taxon>
        <taxon>Gnathifera</taxon>
        <taxon>Rotifera</taxon>
        <taxon>Eurotatoria</taxon>
        <taxon>Bdelloidea</taxon>
        <taxon>Philodinida</taxon>
        <taxon>Philodinidae</taxon>
        <taxon>Rotaria</taxon>
    </lineage>
</organism>
<dbReference type="EMBL" id="CAJOBD010010373">
    <property type="protein sequence ID" value="CAF4151569.1"/>
    <property type="molecule type" value="Genomic_DNA"/>
</dbReference>
<dbReference type="GO" id="GO:0016627">
    <property type="term" value="F:oxidoreductase activity, acting on the CH-CH group of donors"/>
    <property type="evidence" value="ECO:0007669"/>
    <property type="project" value="InterPro"/>
</dbReference>
<sequence length="75" mass="8413">MKQSTSILSKISSPLKLSLQNLKQVRYESTKSDTKTAGGLNFELTSEQKEIQLLARKFAKEEIIPNAAHYDKTGE</sequence>
<comment type="caution">
    <text evidence="1">The sequence shown here is derived from an EMBL/GenBank/DDBJ whole genome shotgun (WGS) entry which is preliminary data.</text>
</comment>
<dbReference type="Gene3D" id="1.10.540.10">
    <property type="entry name" value="Acyl-CoA dehydrogenase/oxidase, N-terminal domain"/>
    <property type="match status" value="1"/>
</dbReference>
<gene>
    <name evidence="1" type="ORF">JBS370_LOCUS34015</name>
</gene>
<name>A0A819YLR7_9BILA</name>
<dbReference type="GO" id="GO:0050660">
    <property type="term" value="F:flavin adenine dinucleotide binding"/>
    <property type="evidence" value="ECO:0007669"/>
    <property type="project" value="InterPro"/>
</dbReference>
<evidence type="ECO:0008006" key="3">
    <source>
        <dbReference type="Google" id="ProtNLM"/>
    </source>
</evidence>
<evidence type="ECO:0000313" key="1">
    <source>
        <dbReference type="EMBL" id="CAF4151569.1"/>
    </source>
</evidence>
<protein>
    <recommendedName>
        <fullName evidence="3">Acyl-CoA dehydrogenase/oxidase N-terminal domain-containing protein</fullName>
    </recommendedName>
</protein>
<proteinExistence type="predicted"/>
<dbReference type="Proteomes" id="UP000663836">
    <property type="component" value="Unassembled WGS sequence"/>
</dbReference>
<reference evidence="1" key="1">
    <citation type="submission" date="2021-02" db="EMBL/GenBank/DDBJ databases">
        <authorList>
            <person name="Nowell W R."/>
        </authorList>
    </citation>
    <scope>NUCLEOTIDE SEQUENCE</scope>
</reference>
<feature type="non-terminal residue" evidence="1">
    <location>
        <position position="1"/>
    </location>
</feature>